<dbReference type="RefSeq" id="WP_265581207.1">
    <property type="nucleotide sequence ID" value="NZ_CP036172.1"/>
</dbReference>
<evidence type="ECO:0000259" key="1">
    <source>
        <dbReference type="Pfam" id="PF05670"/>
    </source>
</evidence>
<dbReference type="EMBL" id="CP036172">
    <property type="protein sequence ID" value="QSZ68252.1"/>
    <property type="molecule type" value="Genomic_DNA"/>
</dbReference>
<dbReference type="Pfam" id="PF05833">
    <property type="entry name" value="NFACT_N"/>
    <property type="match status" value="1"/>
</dbReference>
<dbReference type="KEGG" id="maqe:RJ40_12490"/>
<dbReference type="Gene3D" id="2.30.310.10">
    <property type="entry name" value="ibrinogen binding protein from staphylococcus aureus domain"/>
    <property type="match status" value="1"/>
</dbReference>
<dbReference type="GO" id="GO:0072344">
    <property type="term" value="P:rescue of stalled ribosome"/>
    <property type="evidence" value="ECO:0007669"/>
    <property type="project" value="TreeGrafter"/>
</dbReference>
<keyword evidence="3" id="KW-1185">Reference proteome</keyword>
<reference evidence="2" key="1">
    <citation type="journal article" date="2001" name="Int. J. Syst. Evol. Microbiol.">
        <title>Methanofollis aquaemaris sp. nov., a methanogen isolated from an aquaculture fish pond.</title>
        <authorList>
            <person name="Lai M.C."/>
            <person name="Chen S.C."/>
        </authorList>
    </citation>
    <scope>NUCLEOTIDE SEQUENCE</scope>
    <source>
        <strain evidence="2">N2F9704</strain>
    </source>
</reference>
<dbReference type="NCBIfam" id="NF041120">
    <property type="entry name" value="RqcH_arch"/>
    <property type="match status" value="1"/>
</dbReference>
<dbReference type="Pfam" id="PF05670">
    <property type="entry name" value="NFACT-R_1"/>
    <property type="match status" value="1"/>
</dbReference>
<dbReference type="InterPro" id="IPR008532">
    <property type="entry name" value="NFACT_RNA-bd"/>
</dbReference>
<dbReference type="GO" id="GO:0000049">
    <property type="term" value="F:tRNA binding"/>
    <property type="evidence" value="ECO:0007669"/>
    <property type="project" value="TreeGrafter"/>
</dbReference>
<evidence type="ECO:0000313" key="3">
    <source>
        <dbReference type="Proteomes" id="UP001042704"/>
    </source>
</evidence>
<dbReference type="AlphaFoldDB" id="A0A8A3S889"/>
<dbReference type="PANTHER" id="PTHR15239:SF6">
    <property type="entry name" value="RIBOSOME QUALITY CONTROL COMPLEX SUBUNIT NEMF"/>
    <property type="match status" value="1"/>
</dbReference>
<dbReference type="GO" id="GO:0043023">
    <property type="term" value="F:ribosomal large subunit binding"/>
    <property type="evidence" value="ECO:0007669"/>
    <property type="project" value="TreeGrafter"/>
</dbReference>
<proteinExistence type="predicted"/>
<dbReference type="PANTHER" id="PTHR15239">
    <property type="entry name" value="NUCLEAR EXPORT MEDIATOR FACTOR NEMF"/>
    <property type="match status" value="1"/>
</dbReference>
<accession>A0A8A3S889</accession>
<gene>
    <name evidence="2" type="ORF">RJ40_12490</name>
</gene>
<dbReference type="GO" id="GO:1990112">
    <property type="term" value="C:RQC complex"/>
    <property type="evidence" value="ECO:0007669"/>
    <property type="project" value="TreeGrafter"/>
</dbReference>
<sequence length="633" mass="69786">MADQKGMSGIDVRAMTAELSEMLPLWVGKIYQYDNRTLGIRLNGEGGAKYQFFVEVGRRAHLVGSLPEAPMFPLSYAMLLRKHLDGGKVVGVGQYGLQRIFYLDVGKKGGTLRLIFELFDEGNIVLLDGEGVIVKPLLHHRFKDRAVVPGEEYVLPEGTDCSGYEEEGFAAMLAESDRDLVRTLAVRCLLGGKYAELVCADVGVDKNMPAPEADAGAVYAALHRALDAIEGDRHPVITDKGCWPVGGIGEEKKAFPTFNEALEAFYPMTAAEKKAEEKKPKLSREEVILQQQKAAIKKFDGKIARAEKAIEAVYTNYTVVQEVIAVLDPASRERSWQEIETVLKGSDLPAAQVIAAVHPADAAVDLDLEGVRVKIYVHEGVETNLEHYYGQIKKFRKKKQGAIDAMARGVPKKKEKPKETFTLLKKKWFHRFRWFYTTDGTLVLGGRDASQNEELVKRYMEGKDTFVHADVHGGSVVIVKGETAHMDDEVAQFAASYSNAWKAGHFTADVYMARPDQVSKTPESGEYVARGAFIIRGERRYIRNVPLGAAIGVQFKPSVAVIGGPLEAVKERAEHVLELTPGTFGPNDVARKAQRILKEKVGEETWKSLRVALNTEAIAAFVPPGGTDIVGEE</sequence>
<protein>
    <submittedName>
        <fullName evidence="2">Fibronectin-binding domain-containing protein</fullName>
    </submittedName>
</protein>
<evidence type="ECO:0000313" key="2">
    <source>
        <dbReference type="EMBL" id="QSZ68252.1"/>
    </source>
</evidence>
<name>A0A8A3S889_9EURY</name>
<reference evidence="2" key="2">
    <citation type="submission" date="2019-02" db="EMBL/GenBank/DDBJ databases">
        <authorList>
            <person name="Chen S.-C."/>
            <person name="Chien H.-H."/>
            <person name="Lai M.-C."/>
        </authorList>
    </citation>
    <scope>NUCLEOTIDE SEQUENCE</scope>
    <source>
        <strain evidence="2">N2F9704</strain>
    </source>
</reference>
<dbReference type="InterPro" id="IPR051608">
    <property type="entry name" value="RQC_Subunit_NEMF"/>
</dbReference>
<dbReference type="Proteomes" id="UP001042704">
    <property type="component" value="Chromosome"/>
</dbReference>
<organism evidence="2 3">
    <name type="scientific">Methanofollis aquaemaris</name>
    <dbReference type="NCBI Taxonomy" id="126734"/>
    <lineage>
        <taxon>Archaea</taxon>
        <taxon>Methanobacteriati</taxon>
        <taxon>Methanobacteriota</taxon>
        <taxon>Stenosarchaea group</taxon>
        <taxon>Methanomicrobia</taxon>
        <taxon>Methanomicrobiales</taxon>
        <taxon>Methanomicrobiaceae</taxon>
        <taxon>Methanofollis</taxon>
    </lineage>
</organism>
<dbReference type="GeneID" id="76425203"/>
<feature type="domain" description="NFACT RNA-binding" evidence="1">
    <location>
        <begin position="432"/>
        <end position="537"/>
    </location>
</feature>